<name>A0A8D8DZT6_CULPI</name>
<dbReference type="EMBL" id="HBUE01287062">
    <property type="protein sequence ID" value="CAG6572170.1"/>
    <property type="molecule type" value="Transcribed_RNA"/>
</dbReference>
<dbReference type="Gene3D" id="3.20.20.80">
    <property type="entry name" value="Glycosidases"/>
    <property type="match status" value="1"/>
</dbReference>
<dbReference type="EMBL" id="HBUE01181461">
    <property type="protein sequence ID" value="CAG6520608.1"/>
    <property type="molecule type" value="Transcribed_RNA"/>
</dbReference>
<reference evidence="4" key="1">
    <citation type="submission" date="2021-05" db="EMBL/GenBank/DDBJ databases">
        <authorList>
            <person name="Alioto T."/>
            <person name="Alioto T."/>
            <person name="Gomez Garrido J."/>
        </authorList>
    </citation>
    <scope>NUCLEOTIDE SEQUENCE</scope>
</reference>
<dbReference type="PANTHER" id="PTHR10357">
    <property type="entry name" value="ALPHA-AMYLASE FAMILY MEMBER"/>
    <property type="match status" value="1"/>
</dbReference>
<evidence type="ECO:0000256" key="1">
    <source>
        <dbReference type="ARBA" id="ARBA00022729"/>
    </source>
</evidence>
<organism evidence="4">
    <name type="scientific">Culex pipiens</name>
    <name type="common">House mosquito</name>
    <dbReference type="NCBI Taxonomy" id="7175"/>
    <lineage>
        <taxon>Eukaryota</taxon>
        <taxon>Metazoa</taxon>
        <taxon>Ecdysozoa</taxon>
        <taxon>Arthropoda</taxon>
        <taxon>Hexapoda</taxon>
        <taxon>Insecta</taxon>
        <taxon>Pterygota</taxon>
        <taxon>Neoptera</taxon>
        <taxon>Endopterygota</taxon>
        <taxon>Diptera</taxon>
        <taxon>Nematocera</taxon>
        <taxon>Culicoidea</taxon>
        <taxon>Culicidae</taxon>
        <taxon>Culicinae</taxon>
        <taxon>Culicini</taxon>
        <taxon>Culex</taxon>
        <taxon>Culex</taxon>
    </lineage>
</organism>
<evidence type="ECO:0000313" key="4">
    <source>
        <dbReference type="EMBL" id="CAG6520606.1"/>
    </source>
</evidence>
<dbReference type="InterPro" id="IPR017853">
    <property type="entry name" value="GH"/>
</dbReference>
<dbReference type="InterPro" id="IPR006047">
    <property type="entry name" value="GH13_cat_dom"/>
</dbReference>
<sequence>MAQAGSNQRLICASIALLVVLLQVGASYGDNLRELSVSDWWEKAGFYQIYPRSYKDSNGDGIGDLKGIEGKLEYLKGIGMKAFWLSPIYKSPMADFGYDIADFVDIQPEYGTMSDFESLVKKAKELGLKLILDFVPNHSSDEHEWFVKSENRVAGYEDYYVWNDGIVGSDGQRSPPNNWVSCKGIPRWY</sequence>
<feature type="domain" description="Glycosyl hydrolase family 13 catalytic" evidence="3">
    <location>
        <begin position="48"/>
        <end position="187"/>
    </location>
</feature>
<protein>
    <submittedName>
        <fullName evidence="4">Maltase 1</fullName>
    </submittedName>
</protein>
<dbReference type="PANTHER" id="PTHR10357:SF234">
    <property type="entry name" value="MALTASE A2-RELATED"/>
    <property type="match status" value="1"/>
</dbReference>
<dbReference type="SMART" id="SM00642">
    <property type="entry name" value="Aamy"/>
    <property type="match status" value="1"/>
</dbReference>
<dbReference type="SUPFAM" id="SSF51445">
    <property type="entry name" value="(Trans)glycosidases"/>
    <property type="match status" value="1"/>
</dbReference>
<dbReference type="EMBL" id="HBUE01181456">
    <property type="protein sequence ID" value="CAG6520603.1"/>
    <property type="molecule type" value="Transcribed_RNA"/>
</dbReference>
<evidence type="ECO:0000259" key="3">
    <source>
        <dbReference type="SMART" id="SM00642"/>
    </source>
</evidence>
<dbReference type="EMBL" id="HBUE01287067">
    <property type="protein sequence ID" value="CAG6572175.1"/>
    <property type="molecule type" value="Transcribed_RNA"/>
</dbReference>
<evidence type="ECO:0000256" key="2">
    <source>
        <dbReference type="SAM" id="SignalP"/>
    </source>
</evidence>
<dbReference type="AlphaFoldDB" id="A0A8D8DZT6"/>
<accession>A0A8D8DZT6</accession>
<keyword evidence="1 2" id="KW-0732">Signal</keyword>
<dbReference type="GO" id="GO:0005975">
    <property type="term" value="P:carbohydrate metabolic process"/>
    <property type="evidence" value="ECO:0007669"/>
    <property type="project" value="InterPro"/>
</dbReference>
<dbReference type="Pfam" id="PF00128">
    <property type="entry name" value="Alpha-amylase"/>
    <property type="match status" value="1"/>
</dbReference>
<dbReference type="EMBL" id="HBUE01287064">
    <property type="protein sequence ID" value="CAG6572173.1"/>
    <property type="molecule type" value="Transcribed_RNA"/>
</dbReference>
<feature type="signal peptide" evidence="2">
    <location>
        <begin position="1"/>
        <end position="29"/>
    </location>
</feature>
<dbReference type="EMBL" id="HBUE01181458">
    <property type="protein sequence ID" value="CAG6520606.1"/>
    <property type="molecule type" value="Transcribed_RNA"/>
</dbReference>
<feature type="chain" id="PRO_5033954983" evidence="2">
    <location>
        <begin position="30"/>
        <end position="189"/>
    </location>
</feature>
<proteinExistence type="predicted"/>